<evidence type="ECO:0000313" key="2">
    <source>
        <dbReference type="EMBL" id="GGM72192.1"/>
    </source>
</evidence>
<feature type="region of interest" description="Disordered" evidence="1">
    <location>
        <begin position="1"/>
        <end position="22"/>
    </location>
</feature>
<sequence>MSEQPHSGPGSPRPRRDSHLTARGFDMTAYLSRQLEEMTDTLPTEEILRRADERRAGGVDRELIAESIRQMRKERAEW</sequence>
<accession>A0A8J3FWI4</accession>
<dbReference type="Proteomes" id="UP000637578">
    <property type="component" value="Unassembled WGS sequence"/>
</dbReference>
<gene>
    <name evidence="2" type="ORF">GCM10012275_48420</name>
</gene>
<protein>
    <submittedName>
        <fullName evidence="2">Uncharacterized protein</fullName>
    </submittedName>
</protein>
<dbReference type="AlphaFoldDB" id="A0A8J3FWI4"/>
<comment type="caution">
    <text evidence="2">The sequence shown here is derived from an EMBL/GenBank/DDBJ whole genome shotgun (WGS) entry which is preliminary data.</text>
</comment>
<reference evidence="2" key="2">
    <citation type="submission" date="2020-09" db="EMBL/GenBank/DDBJ databases">
        <authorList>
            <person name="Sun Q."/>
            <person name="Zhou Y."/>
        </authorList>
    </citation>
    <scope>NUCLEOTIDE SEQUENCE</scope>
    <source>
        <strain evidence="2">CGMCC 4.5737</strain>
    </source>
</reference>
<evidence type="ECO:0000313" key="3">
    <source>
        <dbReference type="Proteomes" id="UP000637578"/>
    </source>
</evidence>
<reference evidence="2" key="1">
    <citation type="journal article" date="2014" name="Int. J. Syst. Evol. Microbiol.">
        <title>Complete genome sequence of Corynebacterium casei LMG S-19264T (=DSM 44701T), isolated from a smear-ripened cheese.</title>
        <authorList>
            <consortium name="US DOE Joint Genome Institute (JGI-PGF)"/>
            <person name="Walter F."/>
            <person name="Albersmeier A."/>
            <person name="Kalinowski J."/>
            <person name="Ruckert C."/>
        </authorList>
    </citation>
    <scope>NUCLEOTIDE SEQUENCE</scope>
    <source>
        <strain evidence="2">CGMCC 4.5737</strain>
    </source>
</reference>
<organism evidence="2 3">
    <name type="scientific">Longimycelium tulufanense</name>
    <dbReference type="NCBI Taxonomy" id="907463"/>
    <lineage>
        <taxon>Bacteria</taxon>
        <taxon>Bacillati</taxon>
        <taxon>Actinomycetota</taxon>
        <taxon>Actinomycetes</taxon>
        <taxon>Pseudonocardiales</taxon>
        <taxon>Pseudonocardiaceae</taxon>
        <taxon>Longimycelium</taxon>
    </lineage>
</organism>
<name>A0A8J3FWI4_9PSEU</name>
<keyword evidence="3" id="KW-1185">Reference proteome</keyword>
<evidence type="ECO:0000256" key="1">
    <source>
        <dbReference type="SAM" id="MobiDB-lite"/>
    </source>
</evidence>
<proteinExistence type="predicted"/>
<dbReference type="EMBL" id="BMMK01000028">
    <property type="protein sequence ID" value="GGM72192.1"/>
    <property type="molecule type" value="Genomic_DNA"/>
</dbReference>